<evidence type="ECO:0000256" key="9">
    <source>
        <dbReference type="ARBA" id="ARBA00023136"/>
    </source>
</evidence>
<feature type="binding site" description="axial binding residue" evidence="12">
    <location>
        <position position="251"/>
    </location>
    <ligand>
        <name>heme b</name>
        <dbReference type="ChEBI" id="CHEBI:60344"/>
        <label>1</label>
    </ligand>
    <ligandPart>
        <name>Fe</name>
        <dbReference type="ChEBI" id="CHEBI:18248"/>
    </ligandPart>
</feature>
<dbReference type="AlphaFoldDB" id="A0AAN7GWG8"/>
<evidence type="ECO:0000256" key="1">
    <source>
        <dbReference type="ARBA" id="ARBA00004141"/>
    </source>
</evidence>
<evidence type="ECO:0000256" key="3">
    <source>
        <dbReference type="ARBA" id="ARBA00022617"/>
    </source>
</evidence>
<keyword evidence="6" id="KW-0732">Signal</keyword>
<evidence type="ECO:0000256" key="8">
    <source>
        <dbReference type="ARBA" id="ARBA00022989"/>
    </source>
</evidence>
<dbReference type="Pfam" id="PF04526">
    <property type="entry name" value="DUF568"/>
    <property type="match status" value="1"/>
</dbReference>
<feature type="binding site" description="axial binding residue" evidence="12">
    <location>
        <position position="215"/>
    </location>
    <ligand>
        <name>heme b</name>
        <dbReference type="ChEBI" id="CHEBI:60344"/>
        <label>1</label>
    </ligand>
    <ligandPart>
        <name>Fe</name>
        <dbReference type="ChEBI" id="CHEBI:18248"/>
    </ligandPart>
</feature>
<dbReference type="GO" id="GO:0016020">
    <property type="term" value="C:membrane"/>
    <property type="evidence" value="ECO:0007669"/>
    <property type="project" value="UniProtKB-SubCell"/>
</dbReference>
<evidence type="ECO:0000313" key="17">
    <source>
        <dbReference type="Proteomes" id="UP001345219"/>
    </source>
</evidence>
<comment type="function">
    <text evidence="10">May act as a catecholamine-responsive trans-membrane electron transporter.</text>
</comment>
<keyword evidence="8 13" id="KW-1133">Transmembrane helix</keyword>
<keyword evidence="7 11" id="KW-0249">Electron transport</keyword>
<dbReference type="Pfam" id="PF03188">
    <property type="entry name" value="Cytochrom_B561"/>
    <property type="match status" value="1"/>
</dbReference>
<evidence type="ECO:0000256" key="13">
    <source>
        <dbReference type="SAM" id="Phobius"/>
    </source>
</evidence>
<accession>A0AAN7GWG8</accession>
<evidence type="ECO:0000256" key="6">
    <source>
        <dbReference type="ARBA" id="ARBA00022729"/>
    </source>
</evidence>
<dbReference type="PROSITE" id="PS50836">
    <property type="entry name" value="DOMON"/>
    <property type="match status" value="1"/>
</dbReference>
<keyword evidence="17" id="KW-1185">Reference proteome</keyword>
<feature type="domain" description="Cytochrome b561" evidence="15">
    <location>
        <begin position="174"/>
        <end position="375"/>
    </location>
</feature>
<organism evidence="16 17">
    <name type="scientific">Trapa incisa</name>
    <dbReference type="NCBI Taxonomy" id="236973"/>
    <lineage>
        <taxon>Eukaryota</taxon>
        <taxon>Viridiplantae</taxon>
        <taxon>Streptophyta</taxon>
        <taxon>Embryophyta</taxon>
        <taxon>Tracheophyta</taxon>
        <taxon>Spermatophyta</taxon>
        <taxon>Magnoliopsida</taxon>
        <taxon>eudicotyledons</taxon>
        <taxon>Gunneridae</taxon>
        <taxon>Pentapetalae</taxon>
        <taxon>rosids</taxon>
        <taxon>malvids</taxon>
        <taxon>Myrtales</taxon>
        <taxon>Lythraceae</taxon>
        <taxon>Trapa</taxon>
    </lineage>
</organism>
<dbReference type="CDD" id="cd08760">
    <property type="entry name" value="Cyt_b561_FRRS1_like"/>
    <property type="match status" value="1"/>
</dbReference>
<dbReference type="InterPro" id="IPR006593">
    <property type="entry name" value="Cyt_b561/ferric_Rdtase_TM"/>
</dbReference>
<keyword evidence="12" id="KW-0408">Iron</keyword>
<feature type="transmembrane region" description="Helical" evidence="13">
    <location>
        <begin position="6"/>
        <end position="25"/>
    </location>
</feature>
<feature type="transmembrane region" description="Helical" evidence="13">
    <location>
        <begin position="316"/>
        <end position="339"/>
    </location>
</feature>
<dbReference type="InterPro" id="IPR005018">
    <property type="entry name" value="DOMON_domain"/>
</dbReference>
<keyword evidence="4 13" id="KW-0812">Transmembrane</keyword>
<evidence type="ECO:0000313" key="16">
    <source>
        <dbReference type="EMBL" id="KAK4748052.1"/>
    </source>
</evidence>
<dbReference type="InterPro" id="IPR045265">
    <property type="entry name" value="AIR12_DOMON"/>
</dbReference>
<protein>
    <recommendedName>
        <fullName evidence="11">Cytochrome b561 and DOMON domain-containing protein</fullName>
    </recommendedName>
</protein>
<evidence type="ECO:0000259" key="15">
    <source>
        <dbReference type="PROSITE" id="PS50939"/>
    </source>
</evidence>
<evidence type="ECO:0000256" key="7">
    <source>
        <dbReference type="ARBA" id="ARBA00022982"/>
    </source>
</evidence>
<feature type="transmembrane region" description="Helical" evidence="13">
    <location>
        <begin position="217"/>
        <end position="237"/>
    </location>
</feature>
<dbReference type="PANTHER" id="PTHR23130">
    <property type="entry name" value="CYTOCHROME B561 AND DOMON DOMAIN-CONTAINING PROTEIN"/>
    <property type="match status" value="1"/>
</dbReference>
<feature type="binding site" description="axial binding residue" evidence="12">
    <location>
        <position position="320"/>
    </location>
    <ligand>
        <name>heme b</name>
        <dbReference type="ChEBI" id="CHEBI:60344"/>
        <label>1</label>
    </ligand>
    <ligandPart>
        <name>Fe</name>
        <dbReference type="ChEBI" id="CHEBI:18248"/>
    </ligandPart>
</feature>
<keyword evidence="3" id="KW-0349">Heme</keyword>
<proteinExistence type="predicted"/>
<evidence type="ECO:0000256" key="2">
    <source>
        <dbReference type="ARBA" id="ARBA00022448"/>
    </source>
</evidence>
<gene>
    <name evidence="16" type="ORF">SAY87_014638</name>
</gene>
<dbReference type="InterPro" id="IPR017214">
    <property type="entry name" value="UCP037471"/>
</dbReference>
<feature type="domain" description="DOMON" evidence="14">
    <location>
        <begin position="52"/>
        <end position="167"/>
    </location>
</feature>
<dbReference type="SMART" id="SM00665">
    <property type="entry name" value="B561"/>
    <property type="match status" value="1"/>
</dbReference>
<dbReference type="PIRSF" id="PIRSF037471">
    <property type="entry name" value="UCP037471"/>
    <property type="match status" value="1"/>
</dbReference>
<dbReference type="Proteomes" id="UP001345219">
    <property type="component" value="Chromosome 12"/>
</dbReference>
<dbReference type="Gene3D" id="1.20.120.1770">
    <property type="match status" value="1"/>
</dbReference>
<evidence type="ECO:0000256" key="12">
    <source>
        <dbReference type="PIRSR" id="PIRSR037471-1"/>
    </source>
</evidence>
<dbReference type="CDD" id="cd09629">
    <property type="entry name" value="DOMON_CIL1_like"/>
    <property type="match status" value="1"/>
</dbReference>
<sequence>MAGQRALLLGLYPCVLMVFSMLLPLKSRGQTCSNYSFPSNQAFGSCTDLPYLNSYLHWDYHASTGKVKIAYRRPSVDTSKWVAWAINPTSTGMDGAQAMVAYQQSNGSVRAYTSPIDGDQTKLEEGNLSFDVSDLSATYASGEMTIFATITLPAGNGTTVNQVWQEGPLTGGGTPGPHAFSGANTLSKGSLDFASGLVGSAGKGGDSRLRRKYIHGLLNAVSWGILMPVGAMVARYLRVFESADPAWFYLHVACQHSGYIVGVAGWATGLKLGSESKGITYAVHRTIGIVLFSLATLQVTALLIRPKKEHKYRKYWNAYHRAVGYAVIVLGIVNIFRGLDALNPLNKWRLAYIGVLMVLGISFLCLEVCTWLIVLRRWRRSERPSPSQAAEDKVVRGYGYGAGGAINGIFRTQYSM</sequence>
<comment type="subcellular location">
    <subcellularLocation>
        <location evidence="1">Membrane</location>
        <topology evidence="1">Multi-pass membrane protein</topology>
    </subcellularLocation>
</comment>
<keyword evidence="5 12" id="KW-0479">Metal-binding</keyword>
<evidence type="ECO:0000256" key="4">
    <source>
        <dbReference type="ARBA" id="ARBA00022692"/>
    </source>
</evidence>
<evidence type="ECO:0000259" key="14">
    <source>
        <dbReference type="PROSITE" id="PS50836"/>
    </source>
</evidence>
<dbReference type="GO" id="GO:0046872">
    <property type="term" value="F:metal ion binding"/>
    <property type="evidence" value="ECO:0007669"/>
    <property type="project" value="UniProtKB-KW"/>
</dbReference>
<comment type="caution">
    <text evidence="16">The sequence shown here is derived from an EMBL/GenBank/DDBJ whole genome shotgun (WGS) entry which is preliminary data.</text>
</comment>
<dbReference type="EMBL" id="JAXIOK010000019">
    <property type="protein sequence ID" value="KAK4748052.1"/>
    <property type="molecule type" value="Genomic_DNA"/>
</dbReference>
<dbReference type="FunFam" id="1.20.120.1770:FF:000007">
    <property type="entry name" value="Cytochrome b561 and DOMON domain-containing protein"/>
    <property type="match status" value="1"/>
</dbReference>
<feature type="binding site" description="axial binding residue" evidence="12">
    <location>
        <position position="284"/>
    </location>
    <ligand>
        <name>heme b</name>
        <dbReference type="ChEBI" id="CHEBI:60344"/>
        <label>1</label>
    </ligand>
    <ligandPart>
        <name>Fe</name>
        <dbReference type="ChEBI" id="CHEBI:18248"/>
    </ligandPart>
</feature>
<name>A0AAN7GWG8_9MYRT</name>
<feature type="transmembrane region" description="Helical" evidence="13">
    <location>
        <begin position="351"/>
        <end position="375"/>
    </location>
</feature>
<feature type="transmembrane region" description="Helical" evidence="13">
    <location>
        <begin position="282"/>
        <end position="304"/>
    </location>
</feature>
<evidence type="ECO:0000256" key="5">
    <source>
        <dbReference type="ARBA" id="ARBA00022723"/>
    </source>
</evidence>
<evidence type="ECO:0000256" key="10">
    <source>
        <dbReference type="ARBA" id="ARBA00053871"/>
    </source>
</evidence>
<keyword evidence="9 11" id="KW-0472">Membrane</keyword>
<dbReference type="PANTHER" id="PTHR23130:SF167">
    <property type="entry name" value="CYTOCHROME B561 AND DOMON DOMAIN-CONTAINING PROTEIN"/>
    <property type="match status" value="1"/>
</dbReference>
<dbReference type="PROSITE" id="PS50939">
    <property type="entry name" value="CYTOCHROME_B561"/>
    <property type="match status" value="1"/>
</dbReference>
<reference evidence="16 17" key="1">
    <citation type="journal article" date="2023" name="Hortic Res">
        <title>Pangenome of water caltrop reveals structural variations and asymmetric subgenome divergence after allopolyploidization.</title>
        <authorList>
            <person name="Zhang X."/>
            <person name="Chen Y."/>
            <person name="Wang L."/>
            <person name="Yuan Y."/>
            <person name="Fang M."/>
            <person name="Shi L."/>
            <person name="Lu R."/>
            <person name="Comes H.P."/>
            <person name="Ma Y."/>
            <person name="Chen Y."/>
            <person name="Huang G."/>
            <person name="Zhou Y."/>
            <person name="Zheng Z."/>
            <person name="Qiu Y."/>
        </authorList>
    </citation>
    <scope>NUCLEOTIDE SEQUENCE [LARGE SCALE GENOMIC DNA]</scope>
    <source>
        <tissue evidence="16">Roots</tissue>
    </source>
</reference>
<keyword evidence="2 11" id="KW-0813">Transport</keyword>
<evidence type="ECO:0000256" key="11">
    <source>
        <dbReference type="PIRNR" id="PIRNR037471"/>
    </source>
</evidence>
<comment type="cofactor">
    <cofactor evidence="11">
        <name>heme b</name>
        <dbReference type="ChEBI" id="CHEBI:60344"/>
    </cofactor>
    <text evidence="11">Binds 2 heme b groups non-covalently.</text>
</comment>